<dbReference type="EMBL" id="FMCU01000007">
    <property type="protein sequence ID" value="SCF24860.1"/>
    <property type="molecule type" value="Genomic_DNA"/>
</dbReference>
<feature type="transmembrane region" description="Helical" evidence="1">
    <location>
        <begin position="396"/>
        <end position="416"/>
    </location>
</feature>
<evidence type="ECO:0000313" key="3">
    <source>
        <dbReference type="Proteomes" id="UP000198797"/>
    </source>
</evidence>
<evidence type="ECO:0000313" key="2">
    <source>
        <dbReference type="EMBL" id="SCF24860.1"/>
    </source>
</evidence>
<reference evidence="3" key="1">
    <citation type="submission" date="2016-06" db="EMBL/GenBank/DDBJ databases">
        <authorList>
            <person name="Varghese N."/>
            <person name="Submissions Spin"/>
        </authorList>
    </citation>
    <scope>NUCLEOTIDE SEQUENCE [LARGE SCALE GENOMIC DNA]</scope>
    <source>
        <strain evidence="3">DSM 44100</strain>
    </source>
</reference>
<keyword evidence="3" id="KW-1185">Reference proteome</keyword>
<dbReference type="RefSeq" id="WP_091246716.1">
    <property type="nucleotide sequence ID" value="NZ_FMCU01000007.1"/>
</dbReference>
<feature type="transmembrane region" description="Helical" evidence="1">
    <location>
        <begin position="186"/>
        <end position="217"/>
    </location>
</feature>
<name>A0A1C4YVZ4_9ACTN</name>
<protein>
    <recommendedName>
        <fullName evidence="4">Oligosaccharide repeat unit polymerase</fullName>
    </recommendedName>
</protein>
<dbReference type="Proteomes" id="UP000198797">
    <property type="component" value="Unassembled WGS sequence"/>
</dbReference>
<feature type="transmembrane region" description="Helical" evidence="1">
    <location>
        <begin position="70"/>
        <end position="94"/>
    </location>
</feature>
<feature type="transmembrane region" description="Helical" evidence="1">
    <location>
        <begin position="229"/>
        <end position="247"/>
    </location>
</feature>
<feature type="transmembrane region" description="Helical" evidence="1">
    <location>
        <begin position="154"/>
        <end position="174"/>
    </location>
</feature>
<feature type="transmembrane region" description="Helical" evidence="1">
    <location>
        <begin position="373"/>
        <end position="390"/>
    </location>
</feature>
<keyword evidence="1" id="KW-0472">Membrane</keyword>
<organism evidence="2 3">
    <name type="scientific">Micromonospora matsumotoense</name>
    <dbReference type="NCBI Taxonomy" id="121616"/>
    <lineage>
        <taxon>Bacteria</taxon>
        <taxon>Bacillati</taxon>
        <taxon>Actinomycetota</taxon>
        <taxon>Actinomycetes</taxon>
        <taxon>Micromonosporales</taxon>
        <taxon>Micromonosporaceae</taxon>
        <taxon>Micromonospora</taxon>
    </lineage>
</organism>
<feature type="transmembrane region" description="Helical" evidence="1">
    <location>
        <begin position="43"/>
        <end position="64"/>
    </location>
</feature>
<evidence type="ECO:0008006" key="4">
    <source>
        <dbReference type="Google" id="ProtNLM"/>
    </source>
</evidence>
<proteinExistence type="predicted"/>
<keyword evidence="1" id="KW-1133">Transmembrane helix</keyword>
<dbReference type="AlphaFoldDB" id="A0A1C4YVZ4"/>
<evidence type="ECO:0000256" key="1">
    <source>
        <dbReference type="SAM" id="Phobius"/>
    </source>
</evidence>
<dbReference type="OrthoDB" id="5024040at2"/>
<keyword evidence="1" id="KW-0812">Transmembrane</keyword>
<accession>A0A1C4YVZ4</accession>
<dbReference type="STRING" id="121616.GA0070216_107218"/>
<gene>
    <name evidence="2" type="ORF">GA0070216_107218</name>
</gene>
<sequence>MTWSRAVSNPGSEIGVVEPRAARPARAASSGRQRELVGQLLRCYPVSFLVLAPYALLILPMAVVNDNPRTGFIMFLVGLALLGTVTVETFCLLLGRPDPQWRRGMRQATARHPGIYPVARLVVLISIGAELLGAHLGEGNLVAQISGETADTPMVAVTKLFSGWAALGFALLVASHLGGYLSKAKLCAWLGALVVSKAVVTVLTALTAPLIAFVFFAVTAGVVCGVFRLRYLMVGTLMLVLLWPAMFDYRNGLREDQGVAVDDAVTATDRMRLDRQLTVVSETEVPVDLGQPEGIDYLRYGLVPRILDPDRPALTTGQQINQYLGGSRTSASNFLLLGNMWFFDGPDGVVAVHAFWAGFVALLMRWRGRPGPARLSLVCLVFSDALLWSGTYPDSMIGFVQHVVSAMAVFSLLWLARSFPARARA</sequence>